<protein>
    <recommendedName>
        <fullName evidence="2">Polysaccharide pyruvyl transferase domain-containing protein</fullName>
    </recommendedName>
</protein>
<dbReference type="InterPro" id="IPR007345">
    <property type="entry name" value="Polysacch_pyruvyl_Trfase"/>
</dbReference>
<dbReference type="PANTHER" id="PTHR36836">
    <property type="entry name" value="COLANIC ACID BIOSYNTHESIS PROTEIN WCAK"/>
    <property type="match status" value="1"/>
</dbReference>
<dbReference type="AlphaFoldDB" id="B9YBP3"/>
<gene>
    <name evidence="3" type="ORF">HOLDEFILI_03250</name>
</gene>
<dbReference type="EMBL" id="ACCF01000204">
    <property type="protein sequence ID" value="EEF66571.1"/>
    <property type="molecule type" value="Genomic_DNA"/>
</dbReference>
<reference evidence="3 4" key="2">
    <citation type="submission" date="2009-02" db="EMBL/GenBank/DDBJ databases">
        <title>Draft genome sequence of Holdemania filiformis DSM 12042.</title>
        <authorList>
            <person name="Sudarsanam P."/>
            <person name="Ley R."/>
            <person name="Guruge J."/>
            <person name="Turnbaugh P.J."/>
            <person name="Mahowald M."/>
            <person name="Liep D."/>
            <person name="Gordon J."/>
        </authorList>
    </citation>
    <scope>NUCLEOTIDE SEQUENCE [LARGE SCALE GENOMIC DNA]</scope>
    <source>
        <strain evidence="3 4">DSM 12042</strain>
    </source>
</reference>
<organism evidence="3 4">
    <name type="scientific">Holdemania filiformis DSM 12042</name>
    <dbReference type="NCBI Taxonomy" id="545696"/>
    <lineage>
        <taxon>Bacteria</taxon>
        <taxon>Bacillati</taxon>
        <taxon>Bacillota</taxon>
        <taxon>Erysipelotrichia</taxon>
        <taxon>Erysipelotrichales</taxon>
        <taxon>Erysipelotrichaceae</taxon>
        <taxon>Holdemania</taxon>
    </lineage>
</organism>
<sequence>MRKNRISRQMRDKRSGVTTASKGGIMLWGWYGFENLGDDLLLETMINHLNGDITIPMKVPYALPNVNQVTRNYRVFALGAFQHDVVIIGPGGLFPFDNKFKVLLYYIITKLWILMGRKVIFFGIGISEKMSDLSAFLWRRMARTADLFIPRSEKVLERLGLPESETIHSMADCVFASEAAQENKCNERNRVVISVANLQNDNNEAFKNAVEKWSSVVNELIKKGFLVDLIAFTKEADDKMIDAILSTLKMEGGRPIYYKEAAKAVRSWNKYKFAICMRFHSLVLSILNDVPAIPIAYGHKTFILAEKCGLEIYTLVWNTYQSEYFGRSFDISSEEIIKKVNMLNFNISDVKRKIAIHREDLIASSSEAFAQLEAVLSK</sequence>
<keyword evidence="1" id="KW-0812">Transmembrane</keyword>
<keyword evidence="1" id="KW-1133">Transmembrane helix</keyword>
<keyword evidence="1" id="KW-0472">Membrane</keyword>
<feature type="domain" description="Polysaccharide pyruvyl transferase" evidence="2">
    <location>
        <begin position="35"/>
        <end position="299"/>
    </location>
</feature>
<accession>B9YBP3</accession>
<dbReference type="eggNOG" id="COG2327">
    <property type="taxonomic scope" value="Bacteria"/>
</dbReference>
<dbReference type="Proteomes" id="UP000005950">
    <property type="component" value="Unassembled WGS sequence"/>
</dbReference>
<evidence type="ECO:0000256" key="1">
    <source>
        <dbReference type="SAM" id="Phobius"/>
    </source>
</evidence>
<evidence type="ECO:0000313" key="3">
    <source>
        <dbReference type="EMBL" id="EEF66571.1"/>
    </source>
</evidence>
<reference evidence="3 4" key="1">
    <citation type="submission" date="2008-12" db="EMBL/GenBank/DDBJ databases">
        <authorList>
            <person name="Fulton L."/>
            <person name="Clifton S."/>
            <person name="Fulton B."/>
            <person name="Xu J."/>
            <person name="Minx P."/>
            <person name="Pepin K.H."/>
            <person name="Johnson M."/>
            <person name="Bhonagiri V."/>
            <person name="Nash W.E."/>
            <person name="Mardis E.R."/>
            <person name="Wilson R.K."/>
        </authorList>
    </citation>
    <scope>NUCLEOTIDE SEQUENCE [LARGE SCALE GENOMIC DNA]</scope>
    <source>
        <strain evidence="3 4">DSM 12042</strain>
    </source>
</reference>
<dbReference type="STRING" id="545696.HOLDEFILI_03250"/>
<name>B9YBP3_9FIRM</name>
<dbReference type="HOGENOM" id="CLU_731099_0_0_9"/>
<dbReference type="OrthoDB" id="3199616at2"/>
<dbReference type="RefSeq" id="WP_006060415.1">
    <property type="nucleotide sequence ID" value="NZ_GG657561.1"/>
</dbReference>
<comment type="caution">
    <text evidence="3">The sequence shown here is derived from an EMBL/GenBank/DDBJ whole genome shotgun (WGS) entry which is preliminary data.</text>
</comment>
<proteinExistence type="predicted"/>
<evidence type="ECO:0000259" key="2">
    <source>
        <dbReference type="Pfam" id="PF04230"/>
    </source>
</evidence>
<dbReference type="Pfam" id="PF04230">
    <property type="entry name" value="PS_pyruv_trans"/>
    <property type="match status" value="1"/>
</dbReference>
<evidence type="ECO:0000313" key="4">
    <source>
        <dbReference type="Proteomes" id="UP000005950"/>
    </source>
</evidence>
<feature type="transmembrane region" description="Helical" evidence="1">
    <location>
        <begin position="103"/>
        <end position="126"/>
    </location>
</feature>
<dbReference type="PANTHER" id="PTHR36836:SF1">
    <property type="entry name" value="COLANIC ACID BIOSYNTHESIS PROTEIN WCAK"/>
    <property type="match status" value="1"/>
</dbReference>